<protein>
    <submittedName>
        <fullName evidence="1">Uncharacterized protein</fullName>
    </submittedName>
</protein>
<dbReference type="Proteomes" id="UP001189429">
    <property type="component" value="Unassembled WGS sequence"/>
</dbReference>
<feature type="non-terminal residue" evidence="1">
    <location>
        <position position="107"/>
    </location>
</feature>
<comment type="caution">
    <text evidence="1">The sequence shown here is derived from an EMBL/GenBank/DDBJ whole genome shotgun (WGS) entry which is preliminary data.</text>
</comment>
<gene>
    <name evidence="1" type="ORF">PCOR1329_LOCUS61832</name>
</gene>
<dbReference type="EMBL" id="CAUYUJ010017788">
    <property type="protein sequence ID" value="CAK0877923.1"/>
    <property type="molecule type" value="Genomic_DNA"/>
</dbReference>
<name>A0ABN9VZD8_9DINO</name>
<evidence type="ECO:0000313" key="2">
    <source>
        <dbReference type="Proteomes" id="UP001189429"/>
    </source>
</evidence>
<keyword evidence="2" id="KW-1185">Reference proteome</keyword>
<organism evidence="1 2">
    <name type="scientific">Prorocentrum cordatum</name>
    <dbReference type="NCBI Taxonomy" id="2364126"/>
    <lineage>
        <taxon>Eukaryota</taxon>
        <taxon>Sar</taxon>
        <taxon>Alveolata</taxon>
        <taxon>Dinophyceae</taxon>
        <taxon>Prorocentrales</taxon>
        <taxon>Prorocentraceae</taxon>
        <taxon>Prorocentrum</taxon>
    </lineage>
</organism>
<reference evidence="1" key="1">
    <citation type="submission" date="2023-10" db="EMBL/GenBank/DDBJ databases">
        <authorList>
            <person name="Chen Y."/>
            <person name="Shah S."/>
            <person name="Dougan E. K."/>
            <person name="Thang M."/>
            <person name="Chan C."/>
        </authorList>
    </citation>
    <scope>NUCLEOTIDE SEQUENCE [LARGE SCALE GENOMIC DNA]</scope>
</reference>
<feature type="non-terminal residue" evidence="1">
    <location>
        <position position="1"/>
    </location>
</feature>
<accession>A0ABN9VZD8</accession>
<proteinExistence type="predicted"/>
<evidence type="ECO:0000313" key="1">
    <source>
        <dbReference type="EMBL" id="CAK0877923.1"/>
    </source>
</evidence>
<sequence length="107" mass="11582">AAVVTGLILNPGKCSLVFAVPYSRRDACEMFRGSGIKARPYRVDTFGKYLGVYVGPKGPTVSWGAPGTKCFRRAWHIKGLSLGLCQNIITDNALAFSVFSFAGQLHQ</sequence>